<feature type="domain" description="ABC transmembrane type-1" evidence="12">
    <location>
        <begin position="117"/>
        <end position="345"/>
    </location>
</feature>
<feature type="transmembrane region" description="Helical" evidence="9">
    <location>
        <begin position="282"/>
        <end position="301"/>
    </location>
</feature>
<evidence type="ECO:0000259" key="12">
    <source>
        <dbReference type="PROSITE" id="PS50928"/>
    </source>
</evidence>
<evidence type="ECO:0000313" key="14">
    <source>
        <dbReference type="Proteomes" id="UP000820669"/>
    </source>
</evidence>
<protein>
    <recommendedName>
        <fullName evidence="10">Phosphate transport system permease protein</fullName>
    </recommendedName>
</protein>
<comment type="function">
    <text evidence="10">Part of the binding-protein-dependent transport system for phosphate; probably responsible for the translocation of the substrate across the membrane.</text>
</comment>
<dbReference type="PANTHER" id="PTHR30425">
    <property type="entry name" value="PHOSPHATE TRANSPORT SYSTEM PERMEASE PROTEIN PST"/>
    <property type="match status" value="1"/>
</dbReference>
<dbReference type="InterPro" id="IPR000515">
    <property type="entry name" value="MetI-like"/>
</dbReference>
<evidence type="ECO:0000256" key="8">
    <source>
        <dbReference type="ARBA" id="ARBA00023136"/>
    </source>
</evidence>
<name>A0ABX1SAN8_9PSEU</name>
<evidence type="ECO:0000256" key="9">
    <source>
        <dbReference type="RuleBase" id="RU363032"/>
    </source>
</evidence>
<evidence type="ECO:0000256" key="4">
    <source>
        <dbReference type="ARBA" id="ARBA00022475"/>
    </source>
</evidence>
<comment type="subcellular location">
    <subcellularLocation>
        <location evidence="1 9">Cell membrane</location>
        <topology evidence="1 9">Multi-pass membrane protein</topology>
    </subcellularLocation>
</comment>
<evidence type="ECO:0000313" key="13">
    <source>
        <dbReference type="EMBL" id="NMH98635.1"/>
    </source>
</evidence>
<proteinExistence type="inferred from homology"/>
<comment type="similarity">
    <text evidence="2 10">Belongs to the binding-protein-dependent transport system permease family. CysTW subfamily.</text>
</comment>
<dbReference type="RefSeq" id="WP_169382081.1">
    <property type="nucleotide sequence ID" value="NZ_JAAXLA010000025.1"/>
</dbReference>
<feature type="compositionally biased region" description="Polar residues" evidence="11">
    <location>
        <begin position="1"/>
        <end position="14"/>
    </location>
</feature>
<feature type="transmembrane region" description="Helical" evidence="9">
    <location>
        <begin position="66"/>
        <end position="89"/>
    </location>
</feature>
<feature type="transmembrane region" description="Helical" evidence="9">
    <location>
        <begin position="109"/>
        <end position="142"/>
    </location>
</feature>
<keyword evidence="7 9" id="KW-1133">Transmembrane helix</keyword>
<dbReference type="CDD" id="cd06261">
    <property type="entry name" value="TM_PBP2"/>
    <property type="match status" value="1"/>
</dbReference>
<dbReference type="PANTHER" id="PTHR30425:SF1">
    <property type="entry name" value="PHOSPHATE TRANSPORT SYSTEM PERMEASE PROTEIN PSTC"/>
    <property type="match status" value="1"/>
</dbReference>
<evidence type="ECO:0000256" key="7">
    <source>
        <dbReference type="ARBA" id="ARBA00022989"/>
    </source>
</evidence>
<feature type="transmembrane region" description="Helical" evidence="9">
    <location>
        <begin position="205"/>
        <end position="228"/>
    </location>
</feature>
<dbReference type="Pfam" id="PF00528">
    <property type="entry name" value="BPD_transp_1"/>
    <property type="match status" value="1"/>
</dbReference>
<gene>
    <name evidence="13" type="primary">pstC</name>
    <name evidence="13" type="ORF">HF526_15165</name>
</gene>
<keyword evidence="3 9" id="KW-0813">Transport</keyword>
<evidence type="ECO:0000256" key="10">
    <source>
        <dbReference type="RuleBase" id="RU363054"/>
    </source>
</evidence>
<evidence type="ECO:0000256" key="11">
    <source>
        <dbReference type="SAM" id="MobiDB-lite"/>
    </source>
</evidence>
<comment type="caution">
    <text evidence="13">The sequence shown here is derived from an EMBL/GenBank/DDBJ whole genome shotgun (WGS) entry which is preliminary data.</text>
</comment>
<dbReference type="Proteomes" id="UP000820669">
    <property type="component" value="Unassembled WGS sequence"/>
</dbReference>
<keyword evidence="4 10" id="KW-1003">Cell membrane</keyword>
<organism evidence="13 14">
    <name type="scientific">Pseudonocardia acidicola</name>
    <dbReference type="NCBI Taxonomy" id="2724939"/>
    <lineage>
        <taxon>Bacteria</taxon>
        <taxon>Bacillati</taxon>
        <taxon>Actinomycetota</taxon>
        <taxon>Actinomycetes</taxon>
        <taxon>Pseudonocardiales</taxon>
        <taxon>Pseudonocardiaceae</taxon>
        <taxon>Pseudonocardia</taxon>
    </lineage>
</organism>
<evidence type="ECO:0000256" key="1">
    <source>
        <dbReference type="ARBA" id="ARBA00004651"/>
    </source>
</evidence>
<keyword evidence="5 10" id="KW-0592">Phosphate transport</keyword>
<evidence type="ECO:0000256" key="5">
    <source>
        <dbReference type="ARBA" id="ARBA00022592"/>
    </source>
</evidence>
<dbReference type="InterPro" id="IPR051124">
    <property type="entry name" value="Phosphate_Transport_Permease"/>
</dbReference>
<dbReference type="Gene3D" id="1.10.3720.10">
    <property type="entry name" value="MetI-like"/>
    <property type="match status" value="1"/>
</dbReference>
<accession>A0ABX1SAN8</accession>
<keyword evidence="8 9" id="KW-0472">Membrane</keyword>
<keyword evidence="14" id="KW-1185">Reference proteome</keyword>
<dbReference type="InterPro" id="IPR011864">
    <property type="entry name" value="Phosphate_PstC"/>
</dbReference>
<reference evidence="13 14" key="1">
    <citation type="submission" date="2020-04" db="EMBL/GenBank/DDBJ databases">
        <authorList>
            <person name="Klaysubun C."/>
            <person name="Duangmal K."/>
            <person name="Lipun K."/>
        </authorList>
    </citation>
    <scope>NUCLEOTIDE SEQUENCE [LARGE SCALE GENOMIC DNA]</scope>
    <source>
        <strain evidence="13 14">K10HN5</strain>
    </source>
</reference>
<dbReference type="PROSITE" id="PS50928">
    <property type="entry name" value="ABC_TM1"/>
    <property type="match status" value="1"/>
</dbReference>
<feature type="region of interest" description="Disordered" evidence="11">
    <location>
        <begin position="1"/>
        <end position="49"/>
    </location>
</feature>
<dbReference type="NCBIfam" id="TIGR02138">
    <property type="entry name" value="phosphate_pstC"/>
    <property type="match status" value="1"/>
</dbReference>
<dbReference type="EMBL" id="JAAXLA010000025">
    <property type="protein sequence ID" value="NMH98635.1"/>
    <property type="molecule type" value="Genomic_DNA"/>
</dbReference>
<dbReference type="InterPro" id="IPR035906">
    <property type="entry name" value="MetI-like_sf"/>
</dbReference>
<feature type="transmembrane region" description="Helical" evidence="9">
    <location>
        <begin position="321"/>
        <end position="345"/>
    </location>
</feature>
<keyword evidence="6 9" id="KW-0812">Transmembrane</keyword>
<dbReference type="SUPFAM" id="SSF161098">
    <property type="entry name" value="MetI-like"/>
    <property type="match status" value="1"/>
</dbReference>
<evidence type="ECO:0000256" key="2">
    <source>
        <dbReference type="ARBA" id="ARBA00007069"/>
    </source>
</evidence>
<feature type="transmembrane region" description="Helical" evidence="9">
    <location>
        <begin position="154"/>
        <end position="185"/>
    </location>
</feature>
<evidence type="ECO:0000256" key="3">
    <source>
        <dbReference type="ARBA" id="ARBA00022448"/>
    </source>
</evidence>
<sequence length="356" mass="37004">MSEQTVTGSPATTGDSGGWRGAPVPAVVPEAGMTPREPEPPKDAGSGGTFVQRGDRIFRGLATGSGAFIVALIGAIGLFLLIQAVPPLLDNQANFLTSRQFDVSDPSNLSFGILDLLLVTVEVSLFALILAMPVGLGIALFLTQYAPRRVARPFAYLVDLLAAVPSIIFGLWGLLVLAPVLQPLASWLENHLGFVFLFSPGNVQIPGATLFTAGIVLAAMLLPIITAISREVFERTPRAQIEAALALGATKWEVVRMTVLPFGKAGYISASMLGLGRALGETIALTIILAGTPFAFTGSLFDGGATFASKIALSFAELNNKLSAGAFIAAGLVLFVLTFVVNAAARAVIARSGAKA</sequence>
<evidence type="ECO:0000256" key="6">
    <source>
        <dbReference type="ARBA" id="ARBA00022692"/>
    </source>
</evidence>